<proteinExistence type="predicted"/>
<reference evidence="1 2" key="1">
    <citation type="journal article" date="2014" name="Nature">
        <title>An environmental bacterial taxon with a large and distinct metabolic repertoire.</title>
        <authorList>
            <person name="Wilson M.C."/>
            <person name="Mori T."/>
            <person name="Ruckert C."/>
            <person name="Uria A.R."/>
            <person name="Helf M.J."/>
            <person name="Takada K."/>
            <person name="Gernert C."/>
            <person name="Steffens U.A."/>
            <person name="Heycke N."/>
            <person name="Schmitt S."/>
            <person name="Rinke C."/>
            <person name="Helfrich E.J."/>
            <person name="Brachmann A.O."/>
            <person name="Gurgui C."/>
            <person name="Wakimoto T."/>
            <person name="Kracht M."/>
            <person name="Crusemann M."/>
            <person name="Hentschel U."/>
            <person name="Abe I."/>
            <person name="Matsunaga S."/>
            <person name="Kalinowski J."/>
            <person name="Takeyama H."/>
            <person name="Piel J."/>
        </authorList>
    </citation>
    <scope>NUCLEOTIDE SEQUENCE [LARGE SCALE GENOMIC DNA]</scope>
    <source>
        <strain evidence="2">TSY2</strain>
    </source>
</reference>
<sequence>SSPYPTLGILTLDTETPLGEIRFKIPNLVVRRLYIEQIQSMLLPDDQEQMAGLQAAKELYATGDMQPLCEFIERRYFKVFDNRDYRWAGEFTLKTIFLTLLFQDTFYLIDSEMDLARGYADLTLIVRPERRQYPLLDIALEFKYISLAEAGLDGETARHLSHEELRDLPVMRDKLAEARSQLQRYRDALTERYGDTLRLRAYAVVALGFERLVWDVAEAEP</sequence>
<gene>
    <name evidence="1" type="ORF">ETSY2_53265</name>
</gene>
<dbReference type="Pfam" id="PF08011">
    <property type="entry name" value="PDDEXK_9"/>
    <property type="match status" value="1"/>
</dbReference>
<feature type="non-terminal residue" evidence="1">
    <location>
        <position position="1"/>
    </location>
</feature>
<dbReference type="EMBL" id="AZHX01002880">
    <property type="protein sequence ID" value="ETW92505.1"/>
    <property type="molecule type" value="Genomic_DNA"/>
</dbReference>
<comment type="caution">
    <text evidence="1">The sequence shown here is derived from an EMBL/GenBank/DDBJ whole genome shotgun (WGS) entry which is preliminary data.</text>
</comment>
<dbReference type="AlphaFoldDB" id="W4L4A2"/>
<dbReference type="InterPro" id="IPR012547">
    <property type="entry name" value="PDDEXK_9"/>
</dbReference>
<dbReference type="Proteomes" id="UP000019140">
    <property type="component" value="Unassembled WGS sequence"/>
</dbReference>
<evidence type="ECO:0008006" key="3">
    <source>
        <dbReference type="Google" id="ProtNLM"/>
    </source>
</evidence>
<organism evidence="1 2">
    <name type="scientific">Candidatus Entotheonella gemina</name>
    <dbReference type="NCBI Taxonomy" id="1429439"/>
    <lineage>
        <taxon>Bacteria</taxon>
        <taxon>Pseudomonadati</taxon>
        <taxon>Nitrospinota/Tectimicrobiota group</taxon>
        <taxon>Candidatus Tectimicrobiota</taxon>
        <taxon>Candidatus Entotheonellia</taxon>
        <taxon>Candidatus Entotheonellales</taxon>
        <taxon>Candidatus Entotheonellaceae</taxon>
        <taxon>Candidatus Entotheonella</taxon>
    </lineage>
</organism>
<dbReference type="PATRIC" id="fig|1429439.4.peg.8580"/>
<protein>
    <recommendedName>
        <fullName evidence="3">AAA-ATPase-like domain-containing protein</fullName>
    </recommendedName>
</protein>
<dbReference type="HOGENOM" id="CLU_1247621_0_0_7"/>
<accession>W4L4A2</accession>
<keyword evidence="2" id="KW-1185">Reference proteome</keyword>
<evidence type="ECO:0000313" key="2">
    <source>
        <dbReference type="Proteomes" id="UP000019140"/>
    </source>
</evidence>
<name>W4L4A2_9BACT</name>
<evidence type="ECO:0000313" key="1">
    <source>
        <dbReference type="EMBL" id="ETW92505.1"/>
    </source>
</evidence>